<keyword evidence="2" id="KW-0012">Acyltransferase</keyword>
<dbReference type="InterPro" id="IPR000182">
    <property type="entry name" value="GNAT_dom"/>
</dbReference>
<organism evidence="4 5">
    <name type="scientific">Kineosporia mesophila</name>
    <dbReference type="NCBI Taxonomy" id="566012"/>
    <lineage>
        <taxon>Bacteria</taxon>
        <taxon>Bacillati</taxon>
        <taxon>Actinomycetota</taxon>
        <taxon>Actinomycetes</taxon>
        <taxon>Kineosporiales</taxon>
        <taxon>Kineosporiaceae</taxon>
        <taxon>Kineosporia</taxon>
    </lineage>
</organism>
<dbReference type="Gene3D" id="3.40.630.30">
    <property type="match status" value="1"/>
</dbReference>
<reference evidence="5" key="1">
    <citation type="journal article" date="2019" name="Int. J. Syst. Evol. Microbiol.">
        <title>The Global Catalogue of Microorganisms (GCM) 10K type strain sequencing project: providing services to taxonomists for standard genome sequencing and annotation.</title>
        <authorList>
            <consortium name="The Broad Institute Genomics Platform"/>
            <consortium name="The Broad Institute Genome Sequencing Center for Infectious Disease"/>
            <person name="Wu L."/>
            <person name="Ma J."/>
        </authorList>
    </citation>
    <scope>NUCLEOTIDE SEQUENCE [LARGE SCALE GENOMIC DNA]</scope>
    <source>
        <strain evidence="5">JCM 16902</strain>
    </source>
</reference>
<evidence type="ECO:0000313" key="5">
    <source>
        <dbReference type="Proteomes" id="UP001501074"/>
    </source>
</evidence>
<proteinExistence type="predicted"/>
<protein>
    <submittedName>
        <fullName evidence="4">GNAT family N-acetyltransferase</fullName>
    </submittedName>
</protein>
<dbReference type="CDD" id="cd04301">
    <property type="entry name" value="NAT_SF"/>
    <property type="match status" value="1"/>
</dbReference>
<accession>A0ABP7AI41</accession>
<feature type="domain" description="N-acetyltransferase" evidence="3">
    <location>
        <begin position="9"/>
        <end position="176"/>
    </location>
</feature>
<name>A0ABP7AI41_9ACTN</name>
<dbReference type="PROSITE" id="PS51186">
    <property type="entry name" value="GNAT"/>
    <property type="match status" value="1"/>
</dbReference>
<keyword evidence="5" id="KW-1185">Reference proteome</keyword>
<dbReference type="PANTHER" id="PTHR43877:SF2">
    <property type="entry name" value="AMINOALKYLPHOSPHONATE N-ACETYLTRANSFERASE-RELATED"/>
    <property type="match status" value="1"/>
</dbReference>
<comment type="caution">
    <text evidence="4">The sequence shown here is derived from an EMBL/GenBank/DDBJ whole genome shotgun (WGS) entry which is preliminary data.</text>
</comment>
<dbReference type="Pfam" id="PF00583">
    <property type="entry name" value="Acetyltransf_1"/>
    <property type="match status" value="1"/>
</dbReference>
<dbReference type="InterPro" id="IPR050832">
    <property type="entry name" value="Bact_Acetyltransf"/>
</dbReference>
<evidence type="ECO:0000313" key="4">
    <source>
        <dbReference type="EMBL" id="GAA3632884.1"/>
    </source>
</evidence>
<evidence type="ECO:0000256" key="1">
    <source>
        <dbReference type="ARBA" id="ARBA00022679"/>
    </source>
</evidence>
<dbReference type="InterPro" id="IPR016181">
    <property type="entry name" value="Acyl_CoA_acyltransferase"/>
</dbReference>
<dbReference type="EMBL" id="BAAAZO010000011">
    <property type="protein sequence ID" value="GAA3632884.1"/>
    <property type="molecule type" value="Genomic_DNA"/>
</dbReference>
<dbReference type="SUPFAM" id="SSF55729">
    <property type="entry name" value="Acyl-CoA N-acyltransferases (Nat)"/>
    <property type="match status" value="1"/>
</dbReference>
<dbReference type="Proteomes" id="UP001501074">
    <property type="component" value="Unassembled WGS sequence"/>
</dbReference>
<dbReference type="RefSeq" id="WP_231483885.1">
    <property type="nucleotide sequence ID" value="NZ_BAAAZO010000011.1"/>
</dbReference>
<evidence type="ECO:0000259" key="3">
    <source>
        <dbReference type="PROSITE" id="PS51186"/>
    </source>
</evidence>
<keyword evidence="1" id="KW-0808">Transferase</keyword>
<gene>
    <name evidence="4" type="ORF">GCM10022223_59010</name>
</gene>
<sequence>MPDETTATSRIRPRTAEDLPALGALLVRVHELDGYPVEGVDDPQAWLKSDQELAALTAEKDGQVVGHVMLSYPGPGDAGAEEWTKRSGEPTDHIAMVGRLFIGPEARGDRLGARLTDAATEIARKLGRRAVLDVMAKDKAAIRTYEKLGWQRIAEVEHAFGDGQSVPAYVYVSPLE</sequence>
<dbReference type="PANTHER" id="PTHR43877">
    <property type="entry name" value="AMINOALKYLPHOSPHONATE N-ACETYLTRANSFERASE-RELATED-RELATED"/>
    <property type="match status" value="1"/>
</dbReference>
<evidence type="ECO:0000256" key="2">
    <source>
        <dbReference type="ARBA" id="ARBA00023315"/>
    </source>
</evidence>